<dbReference type="Proteomes" id="UP000195787">
    <property type="component" value="Unassembled WGS sequence"/>
</dbReference>
<dbReference type="AlphaFoldDB" id="A0A1R4GAP8"/>
<evidence type="ECO:0000313" key="2">
    <source>
        <dbReference type="Proteomes" id="UP000195787"/>
    </source>
</evidence>
<sequence length="99" mass="10638">MIAHRKALHSDAHRIHDSRCLVSHDRRERNLPFTVDHVAIRAADTRGPHADAHFAGLGLCKLELLDGKPVAVIPAEDSSAHGCGHSHFLPAAANMSGTP</sequence>
<gene>
    <name evidence="1" type="ORF">CZ674_10345</name>
</gene>
<dbReference type="EMBL" id="FUHU01000043">
    <property type="protein sequence ID" value="SJM65236.1"/>
    <property type="molecule type" value="Genomic_DNA"/>
</dbReference>
<name>A0A1R4GAP8_9MICO</name>
<evidence type="ECO:0000313" key="1">
    <source>
        <dbReference type="EMBL" id="SJM65236.1"/>
    </source>
</evidence>
<reference evidence="1 2" key="1">
    <citation type="submission" date="2017-02" db="EMBL/GenBank/DDBJ databases">
        <authorList>
            <person name="Peterson S.W."/>
        </authorList>
    </citation>
    <scope>NUCLEOTIDE SEQUENCE [LARGE SCALE GENOMIC DNA]</scope>
    <source>
        <strain evidence="1 2">LMG 22410</strain>
    </source>
</reference>
<keyword evidence="2" id="KW-1185">Reference proteome</keyword>
<proteinExistence type="predicted"/>
<accession>A0A1R4GAP8</accession>
<organism evidence="1 2">
    <name type="scientific">Agrococcus casei LMG 22410</name>
    <dbReference type="NCBI Taxonomy" id="1255656"/>
    <lineage>
        <taxon>Bacteria</taxon>
        <taxon>Bacillati</taxon>
        <taxon>Actinomycetota</taxon>
        <taxon>Actinomycetes</taxon>
        <taxon>Micrococcales</taxon>
        <taxon>Microbacteriaceae</taxon>
        <taxon>Agrococcus</taxon>
    </lineage>
</organism>
<dbReference type="AntiFam" id="ANF00088">
    <property type="entry name" value="Shadow ORF (opposite Fdh)"/>
</dbReference>
<protein>
    <submittedName>
        <fullName evidence="1">Uncharacterized protein</fullName>
    </submittedName>
</protein>